<evidence type="ECO:0008006" key="2">
    <source>
        <dbReference type="Google" id="ProtNLM"/>
    </source>
</evidence>
<dbReference type="AlphaFoldDB" id="A0A078M4E4"/>
<dbReference type="HOGENOM" id="CLU_153735_1_0_9"/>
<gene>
    <name evidence="1" type="ORF">BN1050_00165</name>
</gene>
<sequence>MPKSLADIKQSLDAHLGKRLHVKANGGRKKTVEFAGILRETYKAIFVVELDRKEDEFKRVSYSYTDILTESVEVTFLEDPQVVGVK</sequence>
<accession>A0A078M4E4</accession>
<dbReference type="PATRIC" id="fig|1461583.4.peg.158"/>
<dbReference type="Pfam" id="PF06257">
    <property type="entry name" value="VEG"/>
    <property type="match status" value="1"/>
</dbReference>
<name>A0A078M4E4_9BACL</name>
<dbReference type="PANTHER" id="PTHR40026:SF1">
    <property type="entry name" value="PROTEIN VEG"/>
    <property type="match status" value="1"/>
</dbReference>
<proteinExistence type="predicted"/>
<dbReference type="Gene3D" id="2.30.30.100">
    <property type="match status" value="1"/>
</dbReference>
<evidence type="ECO:0000313" key="1">
    <source>
        <dbReference type="EMBL" id="CDZ99561.1"/>
    </source>
</evidence>
<dbReference type="EMBL" id="LN483073">
    <property type="protein sequence ID" value="CDZ99561.1"/>
    <property type="molecule type" value="Genomic_DNA"/>
</dbReference>
<dbReference type="PANTHER" id="PTHR40026">
    <property type="entry name" value="PROTEIN VEG"/>
    <property type="match status" value="1"/>
</dbReference>
<protein>
    <recommendedName>
        <fullName evidence="2">Protein Veg</fullName>
    </recommendedName>
</protein>
<dbReference type="NCBIfam" id="NF046033">
    <property type="entry name" value="BflmStimVeg"/>
    <property type="match status" value="1"/>
</dbReference>
<organism evidence="1">
    <name type="scientific">Metalysinibacillus saudimassiliensis</name>
    <dbReference type="NCBI Taxonomy" id="1461583"/>
    <lineage>
        <taxon>Bacteria</taxon>
        <taxon>Bacillati</taxon>
        <taxon>Bacillota</taxon>
        <taxon>Bacilli</taxon>
        <taxon>Bacillales</taxon>
        <taxon>Caryophanaceae</taxon>
        <taxon>Metalysinibacillus</taxon>
    </lineage>
</organism>
<dbReference type="InterPro" id="IPR009366">
    <property type="entry name" value="Protein_Veg"/>
</dbReference>
<reference evidence="1" key="1">
    <citation type="submission" date="2014-07" db="EMBL/GenBank/DDBJ databases">
        <authorList>
            <person name="Urmite Genomes Urmite Genomes"/>
        </authorList>
    </citation>
    <scope>NUCLEOTIDE SEQUENCE</scope>
    <source>
        <strain evidence="1">13S34_air</strain>
    </source>
</reference>
<dbReference type="GO" id="GO:0006355">
    <property type="term" value="P:regulation of DNA-templated transcription"/>
    <property type="evidence" value="ECO:0007669"/>
    <property type="project" value="InterPro"/>
</dbReference>
<dbReference type="PIRSF" id="PIRSF037257">
    <property type="entry name" value="DUF1021"/>
    <property type="match status" value="1"/>
</dbReference>